<accession>A0ABU3IAM7</accession>
<evidence type="ECO:0000313" key="1">
    <source>
        <dbReference type="EMBL" id="MDT3767427.1"/>
    </source>
</evidence>
<protein>
    <recommendedName>
        <fullName evidence="3">DNA-binding protein</fullName>
    </recommendedName>
</protein>
<sequence length="167" mass="18708">MRDLHPSEENLLDSIGKVLTQRARTEAIPKETIDEAARMVGSIVNTRPTLDSMVGPTCGTADLVDWLGISRQAINKALKEYRLLGVRMGTRSWKYPVWQLTDDHQIVSGMAQVLGRIYDVASSVENGHWFVTPNTDLDNATPADWMRDGKELNTVVGAAERYARRLR</sequence>
<reference evidence="1 2" key="1">
    <citation type="submission" date="2023-06" db="EMBL/GenBank/DDBJ databases">
        <title>Draft genome sequence of Gleimia hominis type strain CCUG 57540T.</title>
        <authorList>
            <person name="Salva-Serra F."/>
            <person name="Cardew S."/>
            <person name="Jensie Markopoulos S."/>
            <person name="Ohlen M."/>
            <person name="Inganas E."/>
            <person name="Svensson-Stadler L."/>
            <person name="Moore E.R.B."/>
        </authorList>
    </citation>
    <scope>NUCLEOTIDE SEQUENCE [LARGE SCALE GENOMIC DNA]</scope>
    <source>
        <strain evidence="1 2">CCUG 57540</strain>
    </source>
</reference>
<organism evidence="1 2">
    <name type="scientific">Gleimia hominis</name>
    <dbReference type="NCBI Taxonomy" id="595468"/>
    <lineage>
        <taxon>Bacteria</taxon>
        <taxon>Bacillati</taxon>
        <taxon>Actinomycetota</taxon>
        <taxon>Actinomycetes</taxon>
        <taxon>Actinomycetales</taxon>
        <taxon>Actinomycetaceae</taxon>
        <taxon>Gleimia</taxon>
    </lineage>
</organism>
<dbReference type="RefSeq" id="WP_313272977.1">
    <property type="nucleotide sequence ID" value="NZ_JASXSX010000001.1"/>
</dbReference>
<gene>
    <name evidence="1" type="ORF">QS713_05020</name>
</gene>
<dbReference type="EMBL" id="JASXSX010000001">
    <property type="protein sequence ID" value="MDT3767427.1"/>
    <property type="molecule type" value="Genomic_DNA"/>
</dbReference>
<proteinExistence type="predicted"/>
<evidence type="ECO:0008006" key="3">
    <source>
        <dbReference type="Google" id="ProtNLM"/>
    </source>
</evidence>
<evidence type="ECO:0000313" key="2">
    <source>
        <dbReference type="Proteomes" id="UP001247542"/>
    </source>
</evidence>
<name>A0ABU3IAM7_9ACTO</name>
<dbReference type="Proteomes" id="UP001247542">
    <property type="component" value="Unassembled WGS sequence"/>
</dbReference>
<comment type="caution">
    <text evidence="1">The sequence shown here is derived from an EMBL/GenBank/DDBJ whole genome shotgun (WGS) entry which is preliminary data.</text>
</comment>
<keyword evidence="2" id="KW-1185">Reference proteome</keyword>